<evidence type="ECO:0000256" key="13">
    <source>
        <dbReference type="ARBA" id="ARBA00023136"/>
    </source>
</evidence>
<evidence type="ECO:0000256" key="10">
    <source>
        <dbReference type="ARBA" id="ARBA00022870"/>
    </source>
</evidence>
<reference evidence="19" key="1">
    <citation type="submission" date="2020-04" db="EMBL/GenBank/DDBJ databases">
        <title>Complete genome sequence of pepper yellow leaf curl Indonesia virus from tomato in Bali, Indonesia.</title>
        <authorList>
            <person name="Neriya Y."/>
            <person name="Nishigawa H."/>
            <person name="Natsuaki T."/>
        </authorList>
    </citation>
    <scope>NUCLEOTIDE SEQUENCE</scope>
    <source>
        <strain evidence="19">PepYLCIV-[IN:Bali:Tom:19]</strain>
    </source>
</reference>
<dbReference type="GO" id="GO:0042025">
    <property type="term" value="C:host cell nucleus"/>
    <property type="evidence" value="ECO:0007669"/>
    <property type="project" value="UniProtKB-SubCell"/>
</dbReference>
<evidence type="ECO:0000256" key="17">
    <source>
        <dbReference type="ARBA" id="ARBA00029578"/>
    </source>
</evidence>
<dbReference type="EMBL" id="LC542630">
    <property type="protein sequence ID" value="BCD71126.1"/>
    <property type="molecule type" value="Genomic_DNA"/>
</dbReference>
<evidence type="ECO:0000256" key="16">
    <source>
        <dbReference type="ARBA" id="ARBA00026026"/>
    </source>
</evidence>
<dbReference type="PRINTS" id="PR00225">
    <property type="entry name" value="GEMCOATBR1"/>
</dbReference>
<dbReference type="GO" id="GO:0020002">
    <property type="term" value="C:host cell plasma membrane"/>
    <property type="evidence" value="ECO:0007669"/>
    <property type="project" value="UniProtKB-SubCell"/>
</dbReference>
<name>A0A6J4D204_9GEMI</name>
<keyword evidence="9" id="KW-0945">Host-virus interaction</keyword>
<evidence type="ECO:0000256" key="8">
    <source>
        <dbReference type="ARBA" id="ARBA00022562"/>
    </source>
</evidence>
<gene>
    <name evidence="19" type="primary">BV1</name>
</gene>
<evidence type="ECO:0000256" key="18">
    <source>
        <dbReference type="ARBA" id="ARBA00029763"/>
    </source>
</evidence>
<protein>
    <recommendedName>
        <fullName evidence="5">Nuclear shuttle protein</fullName>
    </recommendedName>
    <alternativeName>
        <fullName evidence="17">Protein BR1</fullName>
    </alternativeName>
    <alternativeName>
        <fullName evidence="18">Protein BV1</fullName>
    </alternativeName>
</protein>
<evidence type="ECO:0000256" key="14">
    <source>
        <dbReference type="ARBA" id="ARBA00023200"/>
    </source>
</evidence>
<keyword evidence="7" id="KW-1032">Host cell membrane</keyword>
<comment type="function">
    <text evidence="15">Binds to the genomic viral ssDNA, shuttles it into and out of the cell nucleus. Begomoviruses use 2 proteins to transport their DNA from cell to cell. The nuclear shuttle protein (NSP) shuttles it between nucleus and cytoplasm and the movement protein (MP) probably transports the DNA-NSP complex to the cell periphery and facilitates movement across the cell wall.</text>
</comment>
<dbReference type="GO" id="GO:0043657">
    <property type="term" value="C:host cell"/>
    <property type="evidence" value="ECO:0007669"/>
    <property type="project" value="InterPro"/>
</dbReference>
<keyword evidence="13" id="KW-0472">Membrane</keyword>
<evidence type="ECO:0000256" key="7">
    <source>
        <dbReference type="ARBA" id="ARBA00022511"/>
    </source>
</evidence>
<evidence type="ECO:0000256" key="2">
    <source>
        <dbReference type="ARBA" id="ARBA00004192"/>
    </source>
</evidence>
<organism evidence="19">
    <name type="scientific">Pepper yellow leaf curl Indonesia virus</name>
    <dbReference type="NCBI Taxonomy" id="292477"/>
    <lineage>
        <taxon>Viruses</taxon>
        <taxon>Monodnaviria</taxon>
        <taxon>Shotokuvirae</taxon>
        <taxon>Cressdnaviricota</taxon>
        <taxon>Repensiviricetes</taxon>
        <taxon>Geplafuvirales</taxon>
        <taxon>Geminiviridae</taxon>
        <taxon>Begomovirus</taxon>
        <taxon>Begomovirus capsicumindonesiaense</taxon>
    </lineage>
</organism>
<keyword evidence="12" id="KW-0238">DNA-binding</keyword>
<evidence type="ECO:0000256" key="5">
    <source>
        <dbReference type="ARBA" id="ARBA00014908"/>
    </source>
</evidence>
<evidence type="ECO:0000256" key="15">
    <source>
        <dbReference type="ARBA" id="ARBA00025176"/>
    </source>
</evidence>
<dbReference type="GO" id="GO:0019028">
    <property type="term" value="C:viral capsid"/>
    <property type="evidence" value="ECO:0007669"/>
    <property type="project" value="InterPro"/>
</dbReference>
<evidence type="ECO:0000313" key="19">
    <source>
        <dbReference type="EMBL" id="BCD71126.1"/>
    </source>
</evidence>
<dbReference type="InterPro" id="IPR001530">
    <property type="entry name" value="Gemini_BR1"/>
</dbReference>
<keyword evidence="11" id="KW-0916">Viral movement protein</keyword>
<evidence type="ECO:0000256" key="3">
    <source>
        <dbReference type="ARBA" id="ARBA00004501"/>
    </source>
</evidence>
<evidence type="ECO:0000256" key="12">
    <source>
        <dbReference type="ARBA" id="ARBA00023125"/>
    </source>
</evidence>
<evidence type="ECO:0000256" key="4">
    <source>
        <dbReference type="ARBA" id="ARBA00005789"/>
    </source>
</evidence>
<keyword evidence="10" id="KW-1043">Host membrane</keyword>
<comment type="subcellular location">
    <subcellularLocation>
        <location evidence="3">Host cell membrane</location>
        <topology evidence="3">Peripheral membrane protein</topology>
        <orientation evidence="3">Cytoplasmic side</orientation>
    </subcellularLocation>
    <subcellularLocation>
        <location evidence="2">Host cytoplasm</location>
    </subcellularLocation>
    <subcellularLocation>
        <location evidence="1">Host nucleus</location>
    </subcellularLocation>
</comment>
<keyword evidence="6" id="KW-0813">Transport</keyword>
<keyword evidence="8" id="KW-1048">Host nucleus</keyword>
<comment type="subunit">
    <text evidence="16">Binds to single-stranded and double-stranded viral DNA. Interacts with the host nuclear shuttle interacting (NSI) protein. This interaction may allow NSP to recruit NSI monomers to the viral genome and thus regulate nuclear export of viral genome by NSP.</text>
</comment>
<dbReference type="GO" id="GO:0046740">
    <property type="term" value="P:transport of virus in host, cell to cell"/>
    <property type="evidence" value="ECO:0007669"/>
    <property type="project" value="UniProtKB-KW"/>
</dbReference>
<proteinExistence type="inferred from homology"/>
<dbReference type="Pfam" id="PF00844">
    <property type="entry name" value="Gemini_coat"/>
    <property type="match status" value="1"/>
</dbReference>
<keyword evidence="14" id="KW-1035">Host cytoplasm</keyword>
<dbReference type="GO" id="GO:0030430">
    <property type="term" value="C:host cell cytoplasm"/>
    <property type="evidence" value="ECO:0007669"/>
    <property type="project" value="UniProtKB-SubCell"/>
</dbReference>
<dbReference type="GO" id="GO:0051027">
    <property type="term" value="P:DNA transport"/>
    <property type="evidence" value="ECO:0007669"/>
    <property type="project" value="InterPro"/>
</dbReference>
<sequence length="294" mass="33628">MSDINVFNLSFTILLDKMRNFIRTPMGSNRDRRGGSGTLFRWNNPNSRCFGRRVGTRVYGMPFNGSSVPRRHVSNSVRRNLFSDHQDKGRKRRNSIEEVHDGTDYLLCNNTSKVSYISYPAMSRSDFSSRIDSFVRVLGFNVSGSVVARRQERADGARISGIHGIFTTVVVRDKKPCEFSSVDPLIPFAEIFGLEKGACSTLRVRDAYRSRFVLIQQKKCVVNTPLAVHVFRFFYSVKFNRYPLWVSFKDTSDVEPSGLYSNVSKNALLVYYVWLCDSNVTSDIHVKYDLDYIG</sequence>
<evidence type="ECO:0000256" key="6">
    <source>
        <dbReference type="ARBA" id="ARBA00022448"/>
    </source>
</evidence>
<dbReference type="InterPro" id="IPR000263">
    <property type="entry name" value="GV_A/BR1_coat"/>
</dbReference>
<evidence type="ECO:0000256" key="1">
    <source>
        <dbReference type="ARBA" id="ARBA00004147"/>
    </source>
</evidence>
<accession>A0A6J4D204</accession>
<comment type="similarity">
    <text evidence="4">Belongs to the begomovirus nuclear shuttle protein family.</text>
</comment>
<dbReference type="GO" id="GO:0003697">
    <property type="term" value="F:single-stranded DNA binding"/>
    <property type="evidence" value="ECO:0007669"/>
    <property type="project" value="InterPro"/>
</dbReference>
<dbReference type="GO" id="GO:0005198">
    <property type="term" value="F:structural molecule activity"/>
    <property type="evidence" value="ECO:0007669"/>
    <property type="project" value="InterPro"/>
</dbReference>
<evidence type="ECO:0000256" key="9">
    <source>
        <dbReference type="ARBA" id="ARBA00022581"/>
    </source>
</evidence>
<evidence type="ECO:0000256" key="11">
    <source>
        <dbReference type="ARBA" id="ARBA00023031"/>
    </source>
</evidence>